<organism evidence="3 4">
    <name type="scientific">Tectimicrobiota bacterium</name>
    <dbReference type="NCBI Taxonomy" id="2528274"/>
    <lineage>
        <taxon>Bacteria</taxon>
        <taxon>Pseudomonadati</taxon>
        <taxon>Nitrospinota/Tectimicrobiota group</taxon>
        <taxon>Candidatus Tectimicrobiota</taxon>
    </lineage>
</organism>
<name>A0A932GP42_UNCTE</name>
<gene>
    <name evidence="3" type="ORF">HYY65_05890</name>
</gene>
<dbReference type="InterPro" id="IPR006094">
    <property type="entry name" value="Oxid_FAD_bind_N"/>
</dbReference>
<dbReference type="Pfam" id="PF01565">
    <property type="entry name" value="FAD_binding_4"/>
    <property type="match status" value="1"/>
</dbReference>
<dbReference type="GO" id="GO:0071949">
    <property type="term" value="F:FAD binding"/>
    <property type="evidence" value="ECO:0007669"/>
    <property type="project" value="InterPro"/>
</dbReference>
<dbReference type="InterPro" id="IPR036318">
    <property type="entry name" value="FAD-bd_PCMH-like_sf"/>
</dbReference>
<comment type="caution">
    <text evidence="3">The sequence shown here is derived from an EMBL/GenBank/DDBJ whole genome shotgun (WGS) entry which is preliminary data.</text>
</comment>
<dbReference type="InterPro" id="IPR003170">
    <property type="entry name" value="MurB"/>
</dbReference>
<keyword evidence="1" id="KW-0285">Flavoprotein</keyword>
<dbReference type="GO" id="GO:0008762">
    <property type="term" value="F:UDP-N-acetylmuramate dehydrogenase activity"/>
    <property type="evidence" value="ECO:0007669"/>
    <property type="project" value="InterPro"/>
</dbReference>
<evidence type="ECO:0000313" key="4">
    <source>
        <dbReference type="Proteomes" id="UP000741360"/>
    </source>
</evidence>
<dbReference type="PANTHER" id="PTHR21071:SF4">
    <property type="entry name" value="UDP-N-ACETYLENOLPYRUVOYLGLUCOSAMINE REDUCTASE"/>
    <property type="match status" value="1"/>
</dbReference>
<dbReference type="PROSITE" id="PS51387">
    <property type="entry name" value="FAD_PCMH"/>
    <property type="match status" value="1"/>
</dbReference>
<dbReference type="AlphaFoldDB" id="A0A932GP42"/>
<sequence length="150" mass="16385">MARGAKGSSPKTLETPAHLFGGLDVEVKREVALEKYTSLRIGGPAEILVLPRTVEALRELLVRARRAGLPVFLLGQGSNVLAPDEGIRGIVISLRRGFDQIELHPGERRSTGTCRPGPASSCRNWCGFLWSGAWRAWSLLTGSRARWVGR</sequence>
<keyword evidence="1" id="KW-0274">FAD</keyword>
<evidence type="ECO:0000259" key="2">
    <source>
        <dbReference type="PROSITE" id="PS51387"/>
    </source>
</evidence>
<dbReference type="InterPro" id="IPR016166">
    <property type="entry name" value="FAD-bd_PCMH"/>
</dbReference>
<dbReference type="Gene3D" id="3.30.43.10">
    <property type="entry name" value="Uridine Diphospho-n-acetylenolpyruvylglucosamine Reductase, domain 2"/>
    <property type="match status" value="1"/>
</dbReference>
<dbReference type="PANTHER" id="PTHR21071">
    <property type="entry name" value="UDP-N-ACETYLENOLPYRUVOYLGLUCOSAMINE REDUCTASE"/>
    <property type="match status" value="1"/>
</dbReference>
<reference evidence="3" key="1">
    <citation type="submission" date="2020-07" db="EMBL/GenBank/DDBJ databases">
        <title>Huge and variable diversity of episymbiotic CPR bacteria and DPANN archaea in groundwater ecosystems.</title>
        <authorList>
            <person name="He C.Y."/>
            <person name="Keren R."/>
            <person name="Whittaker M."/>
            <person name="Farag I.F."/>
            <person name="Doudna J."/>
            <person name="Cate J.H.D."/>
            <person name="Banfield J.F."/>
        </authorList>
    </citation>
    <scope>NUCLEOTIDE SEQUENCE</scope>
    <source>
        <strain evidence="3">NC_groundwater_717_Ag_S-0.2um_59_8</strain>
    </source>
</reference>
<accession>A0A932GP42</accession>
<dbReference type="GO" id="GO:0005829">
    <property type="term" value="C:cytosol"/>
    <property type="evidence" value="ECO:0007669"/>
    <property type="project" value="TreeGrafter"/>
</dbReference>
<dbReference type="SUPFAM" id="SSF56176">
    <property type="entry name" value="FAD-binding/transporter-associated domain-like"/>
    <property type="match status" value="1"/>
</dbReference>
<evidence type="ECO:0000256" key="1">
    <source>
        <dbReference type="ARBA" id="ARBA00022827"/>
    </source>
</evidence>
<dbReference type="Proteomes" id="UP000741360">
    <property type="component" value="Unassembled WGS sequence"/>
</dbReference>
<evidence type="ECO:0000313" key="3">
    <source>
        <dbReference type="EMBL" id="MBI3014581.1"/>
    </source>
</evidence>
<dbReference type="GO" id="GO:0071555">
    <property type="term" value="P:cell wall organization"/>
    <property type="evidence" value="ECO:0007669"/>
    <property type="project" value="TreeGrafter"/>
</dbReference>
<proteinExistence type="predicted"/>
<protein>
    <submittedName>
        <fullName evidence="3">FAD-binding protein</fullName>
    </submittedName>
</protein>
<dbReference type="EMBL" id="JACPSX010000104">
    <property type="protein sequence ID" value="MBI3014581.1"/>
    <property type="molecule type" value="Genomic_DNA"/>
</dbReference>
<dbReference type="InterPro" id="IPR016167">
    <property type="entry name" value="FAD-bd_PCMH_sub1"/>
</dbReference>
<feature type="domain" description="FAD-binding PCMH-type" evidence="2">
    <location>
        <begin position="40"/>
        <end position="150"/>
    </location>
</feature>